<proteinExistence type="predicted"/>
<accession>A0A9P6ADG9</accession>
<protein>
    <submittedName>
        <fullName evidence="2">Uncharacterized protein</fullName>
    </submittedName>
</protein>
<dbReference type="Proteomes" id="UP000886523">
    <property type="component" value="Unassembled WGS sequence"/>
</dbReference>
<name>A0A9P6ADG9_9AGAM</name>
<dbReference type="AlphaFoldDB" id="A0A9P6ADG9"/>
<evidence type="ECO:0000313" key="3">
    <source>
        <dbReference type="Proteomes" id="UP000886523"/>
    </source>
</evidence>
<keyword evidence="3" id="KW-1185">Reference proteome</keyword>
<organism evidence="2 3">
    <name type="scientific">Hydnum rufescens UP504</name>
    <dbReference type="NCBI Taxonomy" id="1448309"/>
    <lineage>
        <taxon>Eukaryota</taxon>
        <taxon>Fungi</taxon>
        <taxon>Dikarya</taxon>
        <taxon>Basidiomycota</taxon>
        <taxon>Agaricomycotina</taxon>
        <taxon>Agaricomycetes</taxon>
        <taxon>Cantharellales</taxon>
        <taxon>Hydnaceae</taxon>
        <taxon>Hydnum</taxon>
    </lineage>
</organism>
<evidence type="ECO:0000256" key="1">
    <source>
        <dbReference type="SAM" id="MobiDB-lite"/>
    </source>
</evidence>
<feature type="region of interest" description="Disordered" evidence="1">
    <location>
        <begin position="1"/>
        <end position="44"/>
    </location>
</feature>
<dbReference type="EMBL" id="MU129316">
    <property type="protein sequence ID" value="KAF9503681.1"/>
    <property type="molecule type" value="Genomic_DNA"/>
</dbReference>
<reference evidence="2" key="1">
    <citation type="journal article" date="2020" name="Nat. Commun.">
        <title>Large-scale genome sequencing of mycorrhizal fungi provides insights into the early evolution of symbiotic traits.</title>
        <authorList>
            <person name="Miyauchi S."/>
            <person name="Kiss E."/>
            <person name="Kuo A."/>
            <person name="Drula E."/>
            <person name="Kohler A."/>
            <person name="Sanchez-Garcia M."/>
            <person name="Morin E."/>
            <person name="Andreopoulos B."/>
            <person name="Barry K.W."/>
            <person name="Bonito G."/>
            <person name="Buee M."/>
            <person name="Carver A."/>
            <person name="Chen C."/>
            <person name="Cichocki N."/>
            <person name="Clum A."/>
            <person name="Culley D."/>
            <person name="Crous P.W."/>
            <person name="Fauchery L."/>
            <person name="Girlanda M."/>
            <person name="Hayes R.D."/>
            <person name="Keri Z."/>
            <person name="LaButti K."/>
            <person name="Lipzen A."/>
            <person name="Lombard V."/>
            <person name="Magnuson J."/>
            <person name="Maillard F."/>
            <person name="Murat C."/>
            <person name="Nolan M."/>
            <person name="Ohm R.A."/>
            <person name="Pangilinan J."/>
            <person name="Pereira M.F."/>
            <person name="Perotto S."/>
            <person name="Peter M."/>
            <person name="Pfister S."/>
            <person name="Riley R."/>
            <person name="Sitrit Y."/>
            <person name="Stielow J.B."/>
            <person name="Szollosi G."/>
            <person name="Zifcakova L."/>
            <person name="Stursova M."/>
            <person name="Spatafora J.W."/>
            <person name="Tedersoo L."/>
            <person name="Vaario L.M."/>
            <person name="Yamada A."/>
            <person name="Yan M."/>
            <person name="Wang P."/>
            <person name="Xu J."/>
            <person name="Bruns T."/>
            <person name="Baldrian P."/>
            <person name="Vilgalys R."/>
            <person name="Dunand C."/>
            <person name="Henrissat B."/>
            <person name="Grigoriev I.V."/>
            <person name="Hibbett D."/>
            <person name="Nagy L.G."/>
            <person name="Martin F.M."/>
        </authorList>
    </citation>
    <scope>NUCLEOTIDE SEQUENCE</scope>
    <source>
        <strain evidence="2">UP504</strain>
    </source>
</reference>
<sequence length="130" mass="14155">MCTTHPLKWVPSPHENPPDEHMGEPQYTQPPKPRGPSPQTQGSMKLCTTHLLQWVCGNTFLVGVVPSVDLKKKQLSSTTHPLGQHHTHWGGCGAIHRNQKKKVLSSTTHPLGQVQLVFKGGGMSQAASVT</sequence>
<evidence type="ECO:0000313" key="2">
    <source>
        <dbReference type="EMBL" id="KAF9503681.1"/>
    </source>
</evidence>
<gene>
    <name evidence="2" type="ORF">BS47DRAFT_1369356</name>
</gene>
<comment type="caution">
    <text evidence="2">The sequence shown here is derived from an EMBL/GenBank/DDBJ whole genome shotgun (WGS) entry which is preliminary data.</text>
</comment>